<keyword evidence="6 8" id="KW-0879">Wnt signaling pathway</keyword>
<dbReference type="InterPro" id="IPR043158">
    <property type="entry name" value="Wnt_C"/>
</dbReference>
<dbReference type="GO" id="GO:0060070">
    <property type="term" value="P:canonical Wnt signaling pathway"/>
    <property type="evidence" value="ECO:0007669"/>
    <property type="project" value="TreeGrafter"/>
</dbReference>
<evidence type="ECO:0000256" key="7">
    <source>
        <dbReference type="ARBA" id="ARBA00023157"/>
    </source>
</evidence>
<reference evidence="10 11" key="1">
    <citation type="submission" date="2022-05" db="EMBL/GenBank/DDBJ databases">
        <authorList>
            <consortium name="Genoscope - CEA"/>
            <person name="William W."/>
        </authorList>
    </citation>
    <scope>NUCLEOTIDE SEQUENCE [LARGE SCALE GENOMIC DNA]</scope>
</reference>
<comment type="caution">
    <text evidence="10">The sequence shown here is derived from an EMBL/GenBank/DDBJ whole genome shotgun (WGS) entry which is preliminary data.</text>
</comment>
<comment type="subcellular location">
    <subcellularLocation>
        <location evidence="1 8">Secreted</location>
        <location evidence="1 8">Extracellular space</location>
        <location evidence="1 8">Extracellular matrix</location>
    </subcellularLocation>
</comment>
<dbReference type="GO" id="GO:0005109">
    <property type="term" value="F:frizzled binding"/>
    <property type="evidence" value="ECO:0007669"/>
    <property type="project" value="TreeGrafter"/>
</dbReference>
<name>A0AAU9XML3_9CNID</name>
<keyword evidence="4" id="KW-0964">Secreted</keyword>
<dbReference type="InterPro" id="IPR005817">
    <property type="entry name" value="Wnt"/>
</dbReference>
<evidence type="ECO:0000256" key="4">
    <source>
        <dbReference type="ARBA" id="ARBA00022525"/>
    </source>
</evidence>
<evidence type="ECO:0000256" key="9">
    <source>
        <dbReference type="SAM" id="SignalP"/>
    </source>
</evidence>
<dbReference type="SMART" id="SM00097">
    <property type="entry name" value="WNT1"/>
    <property type="match status" value="1"/>
</dbReference>
<dbReference type="Gene3D" id="3.30.2460.20">
    <property type="match status" value="2"/>
</dbReference>
<dbReference type="PRINTS" id="PR01349">
    <property type="entry name" value="WNTPROTEIN"/>
</dbReference>
<dbReference type="CDD" id="cd13113">
    <property type="entry name" value="Wnt"/>
    <property type="match status" value="1"/>
</dbReference>
<evidence type="ECO:0000313" key="10">
    <source>
        <dbReference type="EMBL" id="CAH3152155.1"/>
    </source>
</evidence>
<evidence type="ECO:0000313" key="11">
    <source>
        <dbReference type="Proteomes" id="UP001159428"/>
    </source>
</evidence>
<keyword evidence="11" id="KW-1185">Reference proteome</keyword>
<feature type="chain" id="PRO_5043728960" description="Protein Wnt" evidence="9">
    <location>
        <begin position="16"/>
        <end position="653"/>
    </location>
</feature>
<keyword evidence="3 8" id="KW-0217">Developmental protein</keyword>
<protein>
    <recommendedName>
        <fullName evidence="8">Protein Wnt</fullName>
    </recommendedName>
</protein>
<dbReference type="GO" id="GO:0005615">
    <property type="term" value="C:extracellular space"/>
    <property type="evidence" value="ECO:0007669"/>
    <property type="project" value="TreeGrafter"/>
</dbReference>
<gene>
    <name evidence="10" type="ORF">PMEA_00026568</name>
</gene>
<organism evidence="10 11">
    <name type="scientific">Pocillopora meandrina</name>
    <dbReference type="NCBI Taxonomy" id="46732"/>
    <lineage>
        <taxon>Eukaryota</taxon>
        <taxon>Metazoa</taxon>
        <taxon>Cnidaria</taxon>
        <taxon>Anthozoa</taxon>
        <taxon>Hexacorallia</taxon>
        <taxon>Scleractinia</taxon>
        <taxon>Astrocoeniina</taxon>
        <taxon>Pocilloporidae</taxon>
        <taxon>Pocillopora</taxon>
    </lineage>
</organism>
<proteinExistence type="inferred from homology"/>
<feature type="signal peptide" evidence="9">
    <location>
        <begin position="1"/>
        <end position="15"/>
    </location>
</feature>
<comment type="similarity">
    <text evidence="2 8">Belongs to the Wnt family.</text>
</comment>
<dbReference type="PANTHER" id="PTHR12027">
    <property type="entry name" value="WNT RELATED"/>
    <property type="match status" value="1"/>
</dbReference>
<sequence length="653" mass="74181">MKLFTLFHIIIFGFAVVHLGESCGSRLTLHTSSFNAKPSQTTTETGITENDLKIVQRQDDPLMSNISRDGVLRGLRECQRLFRYDIWNCPSEMFKMLSFSNESTYRHATRETAFMYAIAAAAITHEFTHQCTLGRIPGCGCGTYYGDGVRSGCGENIAFGQREAMRLFRVPRKRRLRLDALTAVNMHNYNLGTKIMEHYKQVKCRCKFTWCCRVECETCSEKYNETRCSLISQIQLMLCKEQWSPNIFPLFFLTAIRGSAFMYTITTSANTHEFTLQCTLRRIPGCGCGTYTSKVNLSGCGENMAFGQRAAMRIMASKLLGLCSVILAAIVVSAETEYGSRYKNSIEELNFLQEKTYPNLTSIIKAGGYRAMGECRKLFKNEIWNCTIDNRHMIKELPSFVKPTVPYATREIAFIISISTAAVINEVAQQCQRSRIPGCSCDLKKEDNGNEDFQWGGCGDNVKFGEKEARRFINVFMNGNNARKAFHFHNSEVGRKVVRLSRKKVCKCNGLSGSCTARICWRQMEPFEVIGKKLKLKYKSALRVWYANNKLHERGKNKLTAEKREKKLVYLDPSPDYCVFNKTLGSPGMLGRICRSDEGTTVKKCRSLCNACKLKHHTVQVVKEDKCRCRFVWCCNVECDTCTSKYHATTCVA</sequence>
<evidence type="ECO:0000256" key="2">
    <source>
        <dbReference type="ARBA" id="ARBA00005683"/>
    </source>
</evidence>
<evidence type="ECO:0000256" key="1">
    <source>
        <dbReference type="ARBA" id="ARBA00004498"/>
    </source>
</evidence>
<evidence type="ECO:0000256" key="6">
    <source>
        <dbReference type="ARBA" id="ARBA00022687"/>
    </source>
</evidence>
<dbReference type="EMBL" id="CALNXJ010000050">
    <property type="protein sequence ID" value="CAH3152155.1"/>
    <property type="molecule type" value="Genomic_DNA"/>
</dbReference>
<evidence type="ECO:0000256" key="8">
    <source>
        <dbReference type="RuleBase" id="RU003500"/>
    </source>
</evidence>
<dbReference type="GO" id="GO:0005125">
    <property type="term" value="F:cytokine activity"/>
    <property type="evidence" value="ECO:0007669"/>
    <property type="project" value="TreeGrafter"/>
</dbReference>
<keyword evidence="5" id="KW-0272">Extracellular matrix</keyword>
<keyword evidence="9" id="KW-0732">Signal</keyword>
<accession>A0AAU9XML3</accession>
<dbReference type="PANTHER" id="PTHR12027:SF81">
    <property type="entry name" value="WNT INHIBITOR OF DORSAL PROTEIN"/>
    <property type="match status" value="1"/>
</dbReference>
<dbReference type="Pfam" id="PF00110">
    <property type="entry name" value="wnt"/>
    <property type="match status" value="3"/>
</dbReference>
<dbReference type="Proteomes" id="UP001159428">
    <property type="component" value="Unassembled WGS sequence"/>
</dbReference>
<comment type="function">
    <text evidence="8">Ligand for members of the frizzled family of seven transmembrane receptors.</text>
</comment>
<keyword evidence="7" id="KW-1015">Disulfide bond</keyword>
<evidence type="ECO:0000256" key="5">
    <source>
        <dbReference type="ARBA" id="ARBA00022530"/>
    </source>
</evidence>
<dbReference type="AlphaFoldDB" id="A0AAU9XML3"/>
<dbReference type="GO" id="GO:0045165">
    <property type="term" value="P:cell fate commitment"/>
    <property type="evidence" value="ECO:0007669"/>
    <property type="project" value="TreeGrafter"/>
</dbReference>
<evidence type="ECO:0000256" key="3">
    <source>
        <dbReference type="ARBA" id="ARBA00022473"/>
    </source>
</evidence>
<dbReference type="GO" id="GO:0030182">
    <property type="term" value="P:neuron differentiation"/>
    <property type="evidence" value="ECO:0007669"/>
    <property type="project" value="TreeGrafter"/>
</dbReference>